<organism evidence="5 6">
    <name type="scientific">Methanoculleus frigidifontis</name>
    <dbReference type="NCBI Taxonomy" id="2584085"/>
    <lineage>
        <taxon>Archaea</taxon>
        <taxon>Methanobacteriati</taxon>
        <taxon>Methanobacteriota</taxon>
        <taxon>Stenosarchaea group</taxon>
        <taxon>Methanomicrobia</taxon>
        <taxon>Methanomicrobiales</taxon>
        <taxon>Methanomicrobiaceae</taxon>
        <taxon>Methanoculleus</taxon>
    </lineage>
</organism>
<protein>
    <recommendedName>
        <fullName evidence="2">fructose-bisphosphatase</fullName>
        <ecNumber evidence="2">3.1.3.11</ecNumber>
    </recommendedName>
</protein>
<dbReference type="Gene3D" id="3.40.190.80">
    <property type="match status" value="1"/>
</dbReference>
<sequence length="258" mass="27537">MEFIRACEEIAESVTDAVADLTGVPAGGDAVKMGADGTPTKRIDQVAEDAVIAYLREDPLCRTLVSEEAGVVGMDGEAGTIYLDPIDGTYNAVIGIPFYALSIAYAHDGILQKGYVRNLATGETFSAVRGMGAFLDGEPIRVSRTCLLEESAMSVYGRRFDPAPVLHLGRKLRRWRLFGASALELCYVGAGRIDGFIDFRGTLRVTDAAAGIVVCEEAGGRATGLEGGSLRFGEDVTTGYCLVATNSVIHNKVIEYLR</sequence>
<evidence type="ECO:0000256" key="4">
    <source>
        <dbReference type="ARBA" id="ARBA00038103"/>
    </source>
</evidence>
<evidence type="ECO:0000256" key="2">
    <source>
        <dbReference type="ARBA" id="ARBA00013093"/>
    </source>
</evidence>
<dbReference type="PRINTS" id="PR00377">
    <property type="entry name" value="IMPHPHTASES"/>
</dbReference>
<dbReference type="Gene3D" id="3.30.540.10">
    <property type="entry name" value="Fructose-1,6-Bisphosphatase, subunit A, domain 1"/>
    <property type="match status" value="1"/>
</dbReference>
<accession>A0ABT8M659</accession>
<proteinExistence type="inferred from homology"/>
<evidence type="ECO:0000313" key="6">
    <source>
        <dbReference type="Proteomes" id="UP001168338"/>
    </source>
</evidence>
<dbReference type="GO" id="GO:0042132">
    <property type="term" value="F:fructose 1,6-bisphosphate 1-phosphatase activity"/>
    <property type="evidence" value="ECO:0007669"/>
    <property type="project" value="UniProtKB-EC"/>
</dbReference>
<dbReference type="EC" id="3.1.3.11" evidence="2"/>
<reference evidence="5" key="1">
    <citation type="submission" date="2019-05" db="EMBL/GenBank/DDBJ databases">
        <title>Methanoculleus sp. FWC-SCC1, a methanogenic archaeon isolated from deep marine cold seep.</title>
        <authorList>
            <person name="Chen Y.-W."/>
            <person name="Chen S.-C."/>
            <person name="Teng N.-H."/>
            <person name="Lai M.-C."/>
        </authorList>
    </citation>
    <scope>NUCLEOTIDE SEQUENCE</scope>
    <source>
        <strain evidence="5">FWC-SCC1</strain>
    </source>
</reference>
<keyword evidence="5" id="KW-0378">Hydrolase</keyword>
<dbReference type="EMBL" id="VCYH01000001">
    <property type="protein sequence ID" value="MDN7023374.1"/>
    <property type="molecule type" value="Genomic_DNA"/>
</dbReference>
<dbReference type="GO" id="GO:0052834">
    <property type="term" value="F:inositol monophosphate phosphatase activity"/>
    <property type="evidence" value="ECO:0007669"/>
    <property type="project" value="UniProtKB-EC"/>
</dbReference>
<dbReference type="PANTHER" id="PTHR20854">
    <property type="entry name" value="INOSITOL MONOPHOSPHATASE"/>
    <property type="match status" value="1"/>
</dbReference>
<evidence type="ECO:0000256" key="1">
    <source>
        <dbReference type="ARBA" id="ARBA00001273"/>
    </source>
</evidence>
<dbReference type="PANTHER" id="PTHR20854:SF4">
    <property type="entry name" value="INOSITOL-1-MONOPHOSPHATASE-RELATED"/>
    <property type="match status" value="1"/>
</dbReference>
<dbReference type="NCBIfam" id="NF009321">
    <property type="entry name" value="PRK12676.1"/>
    <property type="match status" value="1"/>
</dbReference>
<comment type="similarity">
    <text evidence="4">Belongs to the inositol monophosphatase superfamily. FBPase class 4 family.</text>
</comment>
<evidence type="ECO:0000256" key="3">
    <source>
        <dbReference type="ARBA" id="ARBA00023277"/>
    </source>
</evidence>
<keyword evidence="6" id="KW-1185">Reference proteome</keyword>
<keyword evidence="3" id="KW-0119">Carbohydrate metabolism</keyword>
<dbReference type="RefSeq" id="WP_301662425.1">
    <property type="nucleotide sequence ID" value="NZ_VCYH01000001.1"/>
</dbReference>
<dbReference type="InterPro" id="IPR000760">
    <property type="entry name" value="Inositol_monophosphatase-like"/>
</dbReference>
<comment type="caution">
    <text evidence="5">The sequence shown here is derived from an EMBL/GenBank/DDBJ whole genome shotgun (WGS) entry which is preliminary data.</text>
</comment>
<dbReference type="SUPFAM" id="SSF56655">
    <property type="entry name" value="Carbohydrate phosphatase"/>
    <property type="match status" value="1"/>
</dbReference>
<comment type="catalytic activity">
    <reaction evidence="1">
        <text>beta-D-fructose 1,6-bisphosphate + H2O = beta-D-fructose 6-phosphate + phosphate</text>
        <dbReference type="Rhea" id="RHEA:11064"/>
        <dbReference type="ChEBI" id="CHEBI:15377"/>
        <dbReference type="ChEBI" id="CHEBI:32966"/>
        <dbReference type="ChEBI" id="CHEBI:43474"/>
        <dbReference type="ChEBI" id="CHEBI:57634"/>
        <dbReference type="EC" id="3.1.3.11"/>
    </reaction>
</comment>
<gene>
    <name evidence="5" type="ORF">FGU65_00410</name>
</gene>
<name>A0ABT8M659_9EURY</name>
<dbReference type="Pfam" id="PF00459">
    <property type="entry name" value="Inositol_P"/>
    <property type="match status" value="1"/>
</dbReference>
<dbReference type="Proteomes" id="UP001168338">
    <property type="component" value="Unassembled WGS sequence"/>
</dbReference>
<evidence type="ECO:0000313" key="5">
    <source>
        <dbReference type="EMBL" id="MDN7023374.1"/>
    </source>
</evidence>